<comment type="function">
    <text evidence="6">Catalyzes the 2'-O-methylation of the ribose of cytidine 1402 (C1402) in 16S rRNA.</text>
</comment>
<dbReference type="GO" id="GO:0005737">
    <property type="term" value="C:cytoplasm"/>
    <property type="evidence" value="ECO:0007669"/>
    <property type="project" value="UniProtKB-SubCell"/>
</dbReference>
<dbReference type="NCBIfam" id="TIGR00096">
    <property type="entry name" value="16S rRNA (cytidine(1402)-2'-O)-methyltransferase"/>
    <property type="match status" value="1"/>
</dbReference>
<protein>
    <recommendedName>
        <fullName evidence="6">Ribosomal RNA small subunit methyltransferase I</fullName>
        <ecNumber evidence="6">2.1.1.198</ecNumber>
    </recommendedName>
    <alternativeName>
        <fullName evidence="6">16S rRNA 2'-O-ribose C1402 methyltransferase</fullName>
    </alternativeName>
    <alternativeName>
        <fullName evidence="6">rRNA (cytidine-2'-O-)-methyltransferase RsmI</fullName>
    </alternativeName>
</protein>
<dbReference type="InterPro" id="IPR014776">
    <property type="entry name" value="4pyrrole_Mease_sub2"/>
</dbReference>
<dbReference type="Pfam" id="PF00590">
    <property type="entry name" value="TP_methylase"/>
    <property type="match status" value="1"/>
</dbReference>
<dbReference type="PANTHER" id="PTHR46111">
    <property type="entry name" value="RIBOSOMAL RNA SMALL SUBUNIT METHYLTRANSFERASE I"/>
    <property type="match status" value="1"/>
</dbReference>
<dbReference type="PROSITE" id="PS01296">
    <property type="entry name" value="RSMI"/>
    <property type="match status" value="1"/>
</dbReference>
<dbReference type="CDD" id="cd11648">
    <property type="entry name" value="RsmI"/>
    <property type="match status" value="1"/>
</dbReference>
<comment type="similarity">
    <text evidence="6">Belongs to the methyltransferase superfamily. RsmI family.</text>
</comment>
<name>A0A2V1GXI6_9GAMM</name>
<organism evidence="9 10">
    <name type="scientific">Pelagibaculum spongiae</name>
    <dbReference type="NCBI Taxonomy" id="2080658"/>
    <lineage>
        <taxon>Bacteria</taxon>
        <taxon>Pseudomonadati</taxon>
        <taxon>Pseudomonadota</taxon>
        <taxon>Gammaproteobacteria</taxon>
        <taxon>Oceanospirillales</taxon>
        <taxon>Pelagibaculum</taxon>
    </lineage>
</organism>
<evidence type="ECO:0000256" key="3">
    <source>
        <dbReference type="ARBA" id="ARBA00022603"/>
    </source>
</evidence>
<evidence type="ECO:0000259" key="8">
    <source>
        <dbReference type="Pfam" id="PF23016"/>
    </source>
</evidence>
<comment type="caution">
    <text evidence="9">The sequence shown here is derived from an EMBL/GenBank/DDBJ whole genome shotgun (WGS) entry which is preliminary data.</text>
</comment>
<dbReference type="AlphaFoldDB" id="A0A2V1GXI6"/>
<dbReference type="PIRSF" id="PIRSF005917">
    <property type="entry name" value="MTase_YraL"/>
    <property type="match status" value="1"/>
</dbReference>
<evidence type="ECO:0000256" key="2">
    <source>
        <dbReference type="ARBA" id="ARBA00022552"/>
    </source>
</evidence>
<evidence type="ECO:0000256" key="5">
    <source>
        <dbReference type="ARBA" id="ARBA00022691"/>
    </source>
</evidence>
<dbReference type="InterPro" id="IPR035996">
    <property type="entry name" value="4pyrrol_Methylase_sf"/>
</dbReference>
<dbReference type="InterPro" id="IPR053910">
    <property type="entry name" value="RsmI_HTH"/>
</dbReference>
<gene>
    <name evidence="6 9" type="primary">rsmI</name>
    <name evidence="9" type="ORF">DC094_02335</name>
</gene>
<dbReference type="GO" id="GO:0070677">
    <property type="term" value="F:rRNA (cytosine-2'-O-)-methyltransferase activity"/>
    <property type="evidence" value="ECO:0007669"/>
    <property type="project" value="UniProtKB-UniRule"/>
</dbReference>
<dbReference type="EC" id="2.1.1.198" evidence="6"/>
<dbReference type="OrthoDB" id="9809084at2"/>
<comment type="subcellular location">
    <subcellularLocation>
        <location evidence="6">Cytoplasm</location>
    </subcellularLocation>
</comment>
<evidence type="ECO:0000256" key="6">
    <source>
        <dbReference type="HAMAP-Rule" id="MF_01877"/>
    </source>
</evidence>
<dbReference type="InterPro" id="IPR000878">
    <property type="entry name" value="4pyrrol_Mease"/>
</dbReference>
<dbReference type="InterPro" id="IPR018063">
    <property type="entry name" value="SAM_MeTrfase_RsmI_CS"/>
</dbReference>
<feature type="domain" description="RsmI HTH" evidence="8">
    <location>
        <begin position="242"/>
        <end position="283"/>
    </location>
</feature>
<dbReference type="InterPro" id="IPR014777">
    <property type="entry name" value="4pyrrole_Mease_sub1"/>
</dbReference>
<reference evidence="9 10" key="1">
    <citation type="submission" date="2018-04" db="EMBL/GenBank/DDBJ databases">
        <title>Thalassorhabdus spongiae gen. nov., sp. nov., isolated from a marine sponge in South-West Iceland.</title>
        <authorList>
            <person name="Knobloch S."/>
            <person name="Daussin A."/>
            <person name="Johannsson R."/>
            <person name="Marteinsson V.T."/>
        </authorList>
    </citation>
    <scope>NUCLEOTIDE SEQUENCE [LARGE SCALE GENOMIC DNA]</scope>
    <source>
        <strain evidence="9 10">Hp12</strain>
    </source>
</reference>
<evidence type="ECO:0000313" key="9">
    <source>
        <dbReference type="EMBL" id="PVZ71881.1"/>
    </source>
</evidence>
<dbReference type="FunFam" id="3.30.950.10:FF:000002">
    <property type="entry name" value="Ribosomal RNA small subunit methyltransferase I"/>
    <property type="match status" value="1"/>
</dbReference>
<dbReference type="SUPFAM" id="SSF53790">
    <property type="entry name" value="Tetrapyrrole methylase"/>
    <property type="match status" value="1"/>
</dbReference>
<evidence type="ECO:0000259" key="7">
    <source>
        <dbReference type="Pfam" id="PF00590"/>
    </source>
</evidence>
<dbReference type="EMBL" id="QDDL01000001">
    <property type="protein sequence ID" value="PVZ71881.1"/>
    <property type="molecule type" value="Genomic_DNA"/>
</dbReference>
<evidence type="ECO:0000313" key="10">
    <source>
        <dbReference type="Proteomes" id="UP000244906"/>
    </source>
</evidence>
<dbReference type="Pfam" id="PF23016">
    <property type="entry name" value="RsmI_C"/>
    <property type="match status" value="1"/>
</dbReference>
<keyword evidence="2 6" id="KW-0698">rRNA processing</keyword>
<evidence type="ECO:0000256" key="1">
    <source>
        <dbReference type="ARBA" id="ARBA00022490"/>
    </source>
</evidence>
<feature type="domain" description="Tetrapyrrole methylase" evidence="7">
    <location>
        <begin position="11"/>
        <end position="210"/>
    </location>
</feature>
<keyword evidence="1 6" id="KW-0963">Cytoplasm</keyword>
<dbReference type="Proteomes" id="UP000244906">
    <property type="component" value="Unassembled WGS sequence"/>
</dbReference>
<keyword evidence="4 6" id="KW-0808">Transferase</keyword>
<comment type="catalytic activity">
    <reaction evidence="6">
        <text>cytidine(1402) in 16S rRNA + S-adenosyl-L-methionine = 2'-O-methylcytidine(1402) in 16S rRNA + S-adenosyl-L-homocysteine + H(+)</text>
        <dbReference type="Rhea" id="RHEA:42924"/>
        <dbReference type="Rhea" id="RHEA-COMP:10285"/>
        <dbReference type="Rhea" id="RHEA-COMP:10286"/>
        <dbReference type="ChEBI" id="CHEBI:15378"/>
        <dbReference type="ChEBI" id="CHEBI:57856"/>
        <dbReference type="ChEBI" id="CHEBI:59789"/>
        <dbReference type="ChEBI" id="CHEBI:74495"/>
        <dbReference type="ChEBI" id="CHEBI:82748"/>
        <dbReference type="EC" id="2.1.1.198"/>
    </reaction>
</comment>
<dbReference type="FunFam" id="3.40.1010.10:FF:000002">
    <property type="entry name" value="Ribosomal RNA small subunit methyltransferase I"/>
    <property type="match status" value="1"/>
</dbReference>
<dbReference type="HAMAP" id="MF_01877">
    <property type="entry name" value="16SrRNA_methyltr_I"/>
    <property type="match status" value="1"/>
</dbReference>
<keyword evidence="3 6" id="KW-0489">Methyltransferase</keyword>
<proteinExistence type="inferred from homology"/>
<dbReference type="InterPro" id="IPR008189">
    <property type="entry name" value="rRNA_ssu_MeTfrase_I"/>
</dbReference>
<dbReference type="PANTHER" id="PTHR46111:SF1">
    <property type="entry name" value="RIBOSOMAL RNA SMALL SUBUNIT METHYLTRANSFERASE I"/>
    <property type="match status" value="1"/>
</dbReference>
<dbReference type="RefSeq" id="WP_116685470.1">
    <property type="nucleotide sequence ID" value="NZ_CAWNYD010000001.1"/>
</dbReference>
<keyword evidence="5 6" id="KW-0949">S-adenosyl-L-methionine</keyword>
<keyword evidence="10" id="KW-1185">Reference proteome</keyword>
<sequence length="285" mass="31029">MDEKTNITPATLYIVATPIGNLQDISARALAVLAQVDGVAAEDTRHTRKLLDFFGIKQSLVSLHDYNEQARSVELVKRLANGESLALVSDAGTPLISDPGYRLVSEVRKAGFAVSPVPGACALVAALSASGLPSDRFAFEGFLPAKSSGRKQKLEAIAADTRTLIFYESCHRIESSLQDMQQALGDRQVVLGREITKRFETFLEGSFSELLVRLAEDSDQKRGEFVVLVRGADEDITKLVSLDAEKVLKLLLPELPPKKAVKIAAELTGEAKNVLYQMALDMKDQ</sequence>
<dbReference type="Gene3D" id="3.30.950.10">
    <property type="entry name" value="Methyltransferase, Cobalt-precorrin-4 Transmethylase, Domain 2"/>
    <property type="match status" value="1"/>
</dbReference>
<accession>A0A2V1GXI6</accession>
<evidence type="ECO:0000256" key="4">
    <source>
        <dbReference type="ARBA" id="ARBA00022679"/>
    </source>
</evidence>
<dbReference type="Gene3D" id="3.40.1010.10">
    <property type="entry name" value="Cobalt-precorrin-4 Transmethylase, Domain 1"/>
    <property type="match status" value="1"/>
</dbReference>